<reference evidence="1 2" key="1">
    <citation type="submission" date="2017-04" db="EMBL/GenBank/DDBJ databases">
        <title>Compelte genome sequence of WV33.</title>
        <authorList>
            <person name="Lee P.C."/>
        </authorList>
    </citation>
    <scope>NUCLEOTIDE SEQUENCE [LARGE SCALE GENOMIC DNA]</scope>
    <source>
        <strain evidence="1 2">WV33</strain>
    </source>
</reference>
<keyword evidence="2" id="KW-1185">Reference proteome</keyword>
<dbReference type="Pfam" id="PF08811">
    <property type="entry name" value="DUF1800"/>
    <property type="match status" value="1"/>
</dbReference>
<proteinExistence type="predicted"/>
<evidence type="ECO:0000313" key="2">
    <source>
        <dbReference type="Proteomes" id="UP000244527"/>
    </source>
</evidence>
<accession>A0A2S1LCS2</accession>
<dbReference type="OrthoDB" id="9772295at2"/>
<dbReference type="RefSeq" id="WP_108740445.1">
    <property type="nucleotide sequence ID" value="NZ_CP020918.1"/>
</dbReference>
<sequence length="461" mass="54063">MNRNSLWSLRLGFSNKQAAAIENLGIKKFLEDSFKSSFDKKVPSFLDDSPKSSEDLKELRKATKDADPEVKKKIQREGIQTNLAMKSWWIDKMREDEFPLREKMTCFWQNHYVATYQKVKVNYWVYQHNQICRTHAFGNFRELTKEIVQSNAVVRYLDNTDNRKGKINENLSRELLELFTIGIGNYSEQDVQNGAKALAGLGLGDSKAMYRKVYEDNDSITYFGKKGIFKVNEIVDIIFEQKNTPYYITRKILKWFIYDDPDEKLVTYYGDYFRKVDYEIKPLLVKIFTEEFDKDTAGSKIKNPLEFSLQLLDELHIDTKNNNFLAQFLRQQNMDLFNQPNVKGWDGGRSWLTSQVYLQRNNLAYLLTNGKALNQKVLNDNAMNPRKNNKQQEAKLDWQKGNNKEIISQLSNRLLFQVDDTSQKDFESILKYDFDENAKNADQAVLRLFNGMIKLPEFQLI</sequence>
<dbReference type="Proteomes" id="UP000244527">
    <property type="component" value="Chromosome"/>
</dbReference>
<protein>
    <recommendedName>
        <fullName evidence="3">DUF1800 domain-containing protein</fullName>
    </recommendedName>
</protein>
<gene>
    <name evidence="1" type="ORF">FFWV33_08175</name>
</gene>
<organism evidence="1 2">
    <name type="scientific">Flavobacterium faecale</name>
    <dbReference type="NCBI Taxonomy" id="1355330"/>
    <lineage>
        <taxon>Bacteria</taxon>
        <taxon>Pseudomonadati</taxon>
        <taxon>Bacteroidota</taxon>
        <taxon>Flavobacteriia</taxon>
        <taxon>Flavobacteriales</taxon>
        <taxon>Flavobacteriaceae</taxon>
        <taxon>Flavobacterium</taxon>
    </lineage>
</organism>
<name>A0A2S1LCS2_9FLAO</name>
<dbReference type="AlphaFoldDB" id="A0A2S1LCS2"/>
<evidence type="ECO:0008006" key="3">
    <source>
        <dbReference type="Google" id="ProtNLM"/>
    </source>
</evidence>
<dbReference type="KEGG" id="ffa:FFWV33_08175"/>
<dbReference type="InterPro" id="IPR014917">
    <property type="entry name" value="DUF1800"/>
</dbReference>
<evidence type="ECO:0000313" key="1">
    <source>
        <dbReference type="EMBL" id="AWG21507.1"/>
    </source>
</evidence>
<dbReference type="EMBL" id="CP020918">
    <property type="protein sequence ID" value="AWG21507.1"/>
    <property type="molecule type" value="Genomic_DNA"/>
</dbReference>